<comment type="similarity">
    <text evidence="2">Belongs to the mitochondrion-specific ribosomal protein mL41 family.</text>
</comment>
<dbReference type="AlphaFoldDB" id="A0A1G4K110"/>
<gene>
    <name evidence="7" type="ORF">LAME_0F18866G</name>
</gene>
<proteinExistence type="inferred from homology"/>
<keyword evidence="6" id="KW-0687">Ribonucleoprotein</keyword>
<evidence type="ECO:0000256" key="4">
    <source>
        <dbReference type="ARBA" id="ARBA00022980"/>
    </source>
</evidence>
<keyword evidence="3" id="KW-0809">Transit peptide</keyword>
<organism evidence="7 8">
    <name type="scientific">Lachancea meyersii CBS 8951</name>
    <dbReference type="NCBI Taxonomy" id="1266667"/>
    <lineage>
        <taxon>Eukaryota</taxon>
        <taxon>Fungi</taxon>
        <taxon>Dikarya</taxon>
        <taxon>Ascomycota</taxon>
        <taxon>Saccharomycotina</taxon>
        <taxon>Saccharomycetes</taxon>
        <taxon>Saccharomycetales</taxon>
        <taxon>Saccharomycetaceae</taxon>
        <taxon>Lachancea</taxon>
    </lineage>
</organism>
<evidence type="ECO:0000313" key="8">
    <source>
        <dbReference type="Proteomes" id="UP000191144"/>
    </source>
</evidence>
<evidence type="ECO:0000256" key="2">
    <source>
        <dbReference type="ARBA" id="ARBA00010152"/>
    </source>
</evidence>
<evidence type="ECO:0000313" key="7">
    <source>
        <dbReference type="EMBL" id="SCU97192.1"/>
    </source>
</evidence>
<dbReference type="PANTHER" id="PTHR21338:SF0">
    <property type="entry name" value="LARGE RIBOSOMAL SUBUNIT PROTEIN ML41"/>
    <property type="match status" value="1"/>
</dbReference>
<dbReference type="EMBL" id="LT598477">
    <property type="protein sequence ID" value="SCU97192.1"/>
    <property type="molecule type" value="Genomic_DNA"/>
</dbReference>
<reference evidence="8" key="1">
    <citation type="submission" date="2016-03" db="EMBL/GenBank/DDBJ databases">
        <authorList>
            <person name="Devillers Hugo."/>
        </authorList>
    </citation>
    <scope>NUCLEOTIDE SEQUENCE [LARGE SCALE GENOMIC DNA]</scope>
</reference>
<dbReference type="Pfam" id="PF09809">
    <property type="entry name" value="MRP-L27"/>
    <property type="match status" value="1"/>
</dbReference>
<dbReference type="OrthoDB" id="408933at2759"/>
<sequence>MRPTLASLFHESPVSLLTRPWKKNRDGTLFYGVSKSGNRRTALTTKQGNKTLYKGTRSSGIGKHTRYGGYTIHWGKVRTFVTPRNFNSELKPLVTHNVPELRHNFQGFQKGALDAQLYFKKLQDYVKNGKVQSEASDVKCYVERG</sequence>
<dbReference type="GO" id="GO:0003735">
    <property type="term" value="F:structural constituent of ribosome"/>
    <property type="evidence" value="ECO:0007669"/>
    <property type="project" value="InterPro"/>
</dbReference>
<name>A0A1G4K110_9SACH</name>
<evidence type="ECO:0000256" key="5">
    <source>
        <dbReference type="ARBA" id="ARBA00023128"/>
    </source>
</evidence>
<accession>A0A1G4K110</accession>
<evidence type="ECO:0000256" key="3">
    <source>
        <dbReference type="ARBA" id="ARBA00022946"/>
    </source>
</evidence>
<evidence type="ECO:0000256" key="6">
    <source>
        <dbReference type="ARBA" id="ARBA00023274"/>
    </source>
</evidence>
<evidence type="ECO:0000256" key="1">
    <source>
        <dbReference type="ARBA" id="ARBA00004173"/>
    </source>
</evidence>
<dbReference type="GO" id="GO:0005762">
    <property type="term" value="C:mitochondrial large ribosomal subunit"/>
    <property type="evidence" value="ECO:0007669"/>
    <property type="project" value="InterPro"/>
</dbReference>
<keyword evidence="5" id="KW-0496">Mitochondrion</keyword>
<keyword evidence="4" id="KW-0689">Ribosomal protein</keyword>
<dbReference type="Proteomes" id="UP000191144">
    <property type="component" value="Chromosome F"/>
</dbReference>
<dbReference type="GO" id="GO:0006412">
    <property type="term" value="P:translation"/>
    <property type="evidence" value="ECO:0007669"/>
    <property type="project" value="TreeGrafter"/>
</dbReference>
<keyword evidence="8" id="KW-1185">Reference proteome</keyword>
<dbReference type="PANTHER" id="PTHR21338">
    <property type="entry name" value="MITOCHONDRIAL RIBOSOMAL PROTEIN L41"/>
    <property type="match status" value="1"/>
</dbReference>
<comment type="subcellular location">
    <subcellularLocation>
        <location evidence="1">Mitochondrion</location>
    </subcellularLocation>
</comment>
<dbReference type="InterPro" id="IPR019189">
    <property type="entry name" value="Ribosomal_mL41"/>
</dbReference>
<protein>
    <submittedName>
        <fullName evidence="7">LAME_0F18866g1_1</fullName>
    </submittedName>
</protein>